<organism evidence="1 2">
    <name type="scientific">Rhizobium loti</name>
    <name type="common">Mesorhizobium loti</name>
    <dbReference type="NCBI Taxonomy" id="381"/>
    <lineage>
        <taxon>Bacteria</taxon>
        <taxon>Pseudomonadati</taxon>
        <taxon>Pseudomonadota</taxon>
        <taxon>Alphaproteobacteria</taxon>
        <taxon>Hyphomicrobiales</taxon>
        <taxon>Phyllobacteriaceae</taxon>
        <taxon>Mesorhizobium</taxon>
    </lineage>
</organism>
<dbReference type="Pfam" id="PF05988">
    <property type="entry name" value="DUF899"/>
    <property type="match status" value="1"/>
</dbReference>
<dbReference type="InterPro" id="IPR036249">
    <property type="entry name" value="Thioredoxin-like_sf"/>
</dbReference>
<dbReference type="OrthoDB" id="7331188at2"/>
<evidence type="ECO:0000313" key="1">
    <source>
        <dbReference type="EMBL" id="KUM25780.1"/>
    </source>
</evidence>
<sequence length="230" mass="26747">MQHAVVSRDDWLTARRDLLKAEKELTRLRDKVARERLVLPWVRIDKEYMFETLDGPCSLADLFDGRSQLLVQHFMFAPGWKEGCPGCSFMADHTDGMNIHLANHDVTMIAVSRAPLAEIERYRKRMGWQFKWVSSFGDDFNYDFRVSFTPEEIASGHIDYNFGEWSGTGEEWPGVSAFFKDEAGDIFRTYSTYGRGVEVMMGTYNMLDLAPKGRNETDGMDWVRRHDRYE</sequence>
<evidence type="ECO:0000313" key="2">
    <source>
        <dbReference type="Proteomes" id="UP000053176"/>
    </source>
</evidence>
<protein>
    <submittedName>
        <fullName evidence="1">Thioredoxin</fullName>
    </submittedName>
</protein>
<dbReference type="AlphaFoldDB" id="A0A101KRQ4"/>
<accession>A0A101KRQ4</accession>
<dbReference type="Proteomes" id="UP000053176">
    <property type="component" value="Unassembled WGS sequence"/>
</dbReference>
<dbReference type="SUPFAM" id="SSF52833">
    <property type="entry name" value="Thioredoxin-like"/>
    <property type="match status" value="1"/>
</dbReference>
<reference evidence="1 2" key="1">
    <citation type="submission" date="2015-12" db="EMBL/GenBank/DDBJ databases">
        <title>Draft genome sequence of Mesorhizobium sp. UFLA 01-765, a multitolerant efficient symbiont and plant-growth promoting strain isolated from Zn-mining soil using Leucaena leucocephala as a trap plant.</title>
        <authorList>
            <person name="Rangel W.M."/>
            <person name="Thijs S."/>
            <person name="Longatti S.M."/>
            <person name="Moreira F.M."/>
            <person name="Weyens N."/>
            <person name="Vangronsveld J."/>
            <person name="Van Hamme J.D."/>
            <person name="Bottos E.M."/>
            <person name="Rineau F."/>
        </authorList>
    </citation>
    <scope>NUCLEOTIDE SEQUENCE [LARGE SCALE GENOMIC DNA]</scope>
    <source>
        <strain evidence="1 2">UFLA 01-765</strain>
    </source>
</reference>
<gene>
    <name evidence="1" type="ORF">AU467_24725</name>
</gene>
<proteinExistence type="predicted"/>
<name>A0A101KRQ4_RHILI</name>
<comment type="caution">
    <text evidence="1">The sequence shown here is derived from an EMBL/GenBank/DDBJ whole genome shotgun (WGS) entry which is preliminary data.</text>
</comment>
<dbReference type="EMBL" id="LPWA01000113">
    <property type="protein sequence ID" value="KUM25780.1"/>
    <property type="molecule type" value="Genomic_DNA"/>
</dbReference>
<dbReference type="InterPro" id="IPR010296">
    <property type="entry name" value="DUF899_thioredox"/>
</dbReference>